<protein>
    <submittedName>
        <fullName evidence="1">Uncharacterized protein</fullName>
    </submittedName>
</protein>
<keyword evidence="2" id="KW-1185">Reference proteome</keyword>
<proteinExistence type="predicted"/>
<evidence type="ECO:0000313" key="1">
    <source>
        <dbReference type="EMBL" id="MEC4722112.1"/>
    </source>
</evidence>
<evidence type="ECO:0000313" key="2">
    <source>
        <dbReference type="Proteomes" id="UP001352263"/>
    </source>
</evidence>
<name>A0ABU6JFZ1_9BURK</name>
<sequence>MDFFVWQGAGAIHSGAMDDERNAARRNKTRSHVMEWLGTGIGSLMQTDSSAGILNVSKWKVDEEKESWNPFKKFQD</sequence>
<organism evidence="1 2">
    <name type="scientific">Noviherbaspirillum album</name>
    <dbReference type="NCBI Taxonomy" id="3080276"/>
    <lineage>
        <taxon>Bacteria</taxon>
        <taxon>Pseudomonadati</taxon>
        <taxon>Pseudomonadota</taxon>
        <taxon>Betaproteobacteria</taxon>
        <taxon>Burkholderiales</taxon>
        <taxon>Oxalobacteraceae</taxon>
        <taxon>Noviherbaspirillum</taxon>
    </lineage>
</organism>
<comment type="caution">
    <text evidence="1">The sequence shown here is derived from an EMBL/GenBank/DDBJ whole genome shotgun (WGS) entry which is preliminary data.</text>
</comment>
<gene>
    <name evidence="1" type="ORF">RY831_23365</name>
</gene>
<reference evidence="1 2" key="1">
    <citation type="submission" date="2023-10" db="EMBL/GenBank/DDBJ databases">
        <title>Noviherbaspirillum sp. CPCC 100848 genome assembly.</title>
        <authorList>
            <person name="Li X.Y."/>
            <person name="Fang X.M."/>
        </authorList>
    </citation>
    <scope>NUCLEOTIDE SEQUENCE [LARGE SCALE GENOMIC DNA]</scope>
    <source>
        <strain evidence="1 2">CPCC 100848</strain>
    </source>
</reference>
<dbReference type="RefSeq" id="WP_326508792.1">
    <property type="nucleotide sequence ID" value="NZ_JAWIIV010000025.1"/>
</dbReference>
<dbReference type="Proteomes" id="UP001352263">
    <property type="component" value="Unassembled WGS sequence"/>
</dbReference>
<accession>A0ABU6JFZ1</accession>
<dbReference type="EMBL" id="JAWIIV010000025">
    <property type="protein sequence ID" value="MEC4722112.1"/>
    <property type="molecule type" value="Genomic_DNA"/>
</dbReference>